<evidence type="ECO:0000313" key="8">
    <source>
        <dbReference type="Proteomes" id="UP000076969"/>
    </source>
</evidence>
<keyword evidence="4 6" id="KW-1133">Transmembrane helix</keyword>
<evidence type="ECO:0000313" key="7">
    <source>
        <dbReference type="EMBL" id="ANF22467.1"/>
    </source>
</evidence>
<gene>
    <name evidence="7" type="ORF">A7C91_04230</name>
</gene>
<dbReference type="PANTHER" id="PTHR34584">
    <property type="entry name" value="NA(+)/H(+) ANTIPORTER SUBUNIT E1"/>
    <property type="match status" value="1"/>
</dbReference>
<evidence type="ECO:0000256" key="4">
    <source>
        <dbReference type="ARBA" id="ARBA00022989"/>
    </source>
</evidence>
<keyword evidence="2" id="KW-1003">Cell membrane</keyword>
<name>A0A172WGA6_9EURY</name>
<dbReference type="PANTHER" id="PTHR34584:SF1">
    <property type="entry name" value="NA(+)_H(+) ANTIPORTER SUBUNIT E1"/>
    <property type="match status" value="1"/>
</dbReference>
<dbReference type="RefSeq" id="WP_068665197.1">
    <property type="nucleotide sequence ID" value="NZ_CP015520.1"/>
</dbReference>
<reference evidence="8" key="1">
    <citation type="journal article" date="2016" name="Syst. Appl. Microbiol.">
        <title>Thermococcus piezophilus sp. nov., a novel hyperthermophilic and piezophilic archaeon with a broad pressure range for growth, isolated from a deepest hydrothermal vent at the Mid-Cayman Rise.</title>
        <authorList>
            <person name="Dalmasso C."/>
            <person name="Oger P."/>
            <person name="Selva G."/>
            <person name="Courtine D."/>
            <person name="L'Haridon S."/>
            <person name="Garlaschelli A."/>
            <person name="Roussel E."/>
            <person name="Miyazaki J."/>
            <person name="Reveillaud J."/>
            <person name="Jebbar M."/>
            <person name="Takai K."/>
            <person name="Maignien L."/>
            <person name="Alain K."/>
        </authorList>
    </citation>
    <scope>NUCLEOTIDE SEQUENCE [LARGE SCALE GENOMIC DNA]</scope>
    <source>
        <strain evidence="8">CDGS</strain>
    </source>
</reference>
<evidence type="ECO:0000256" key="5">
    <source>
        <dbReference type="ARBA" id="ARBA00023136"/>
    </source>
</evidence>
<protein>
    <submittedName>
        <fullName evidence="7">Cation:proton antiporter</fullName>
    </submittedName>
</protein>
<keyword evidence="3 6" id="KW-0812">Transmembrane</keyword>
<dbReference type="Pfam" id="PF01899">
    <property type="entry name" value="MNHE"/>
    <property type="match status" value="1"/>
</dbReference>
<dbReference type="PIRSF" id="PIRSF019239">
    <property type="entry name" value="MrpE"/>
    <property type="match status" value="1"/>
</dbReference>
<evidence type="ECO:0000256" key="3">
    <source>
        <dbReference type="ARBA" id="ARBA00022692"/>
    </source>
</evidence>
<dbReference type="EMBL" id="CP015520">
    <property type="protein sequence ID" value="ANF22467.1"/>
    <property type="molecule type" value="Genomic_DNA"/>
</dbReference>
<sequence>MAFIAAFIWCYILWLGLTAGSSGLLWSSEELIAGLLFSAVVAYTTKGIIGEKASRFLNPIKWLEFIVYSIGPLFLGMVKANFHVAWLVITGKIRPGIVRVPVDLENDAQYTILSNSITLTPGTLTIDACPEEKALYVHWIDIPEGLERPENSEPVSGSFEKWARRLGR</sequence>
<dbReference type="InterPro" id="IPR002758">
    <property type="entry name" value="Cation_antiport_E"/>
</dbReference>
<feature type="transmembrane region" description="Helical" evidence="6">
    <location>
        <begin position="65"/>
        <end position="89"/>
    </location>
</feature>
<evidence type="ECO:0000256" key="2">
    <source>
        <dbReference type="ARBA" id="ARBA00022475"/>
    </source>
</evidence>
<evidence type="ECO:0000256" key="1">
    <source>
        <dbReference type="ARBA" id="ARBA00004651"/>
    </source>
</evidence>
<keyword evidence="5 6" id="KW-0472">Membrane</keyword>
<dbReference type="NCBIfam" id="NF006245">
    <property type="entry name" value="PRK08383.1"/>
    <property type="match status" value="1"/>
</dbReference>
<dbReference type="STRING" id="1712654.A7C91_04230"/>
<comment type="subcellular location">
    <subcellularLocation>
        <location evidence="1">Cell membrane</location>
        <topology evidence="1">Multi-pass membrane protein</topology>
    </subcellularLocation>
</comment>
<dbReference type="OrthoDB" id="85180at2157"/>
<dbReference type="Proteomes" id="UP000076969">
    <property type="component" value="Chromosome"/>
</dbReference>
<dbReference type="KEGG" id="tpie:A7C91_04230"/>
<keyword evidence="8" id="KW-1185">Reference proteome</keyword>
<dbReference type="AlphaFoldDB" id="A0A172WGA6"/>
<proteinExistence type="predicted"/>
<organism evidence="7 8">
    <name type="scientific">Thermococcus piezophilus</name>
    <dbReference type="NCBI Taxonomy" id="1712654"/>
    <lineage>
        <taxon>Archaea</taxon>
        <taxon>Methanobacteriati</taxon>
        <taxon>Methanobacteriota</taxon>
        <taxon>Thermococci</taxon>
        <taxon>Thermococcales</taxon>
        <taxon>Thermococcaceae</taxon>
        <taxon>Thermococcus</taxon>
    </lineage>
</organism>
<dbReference type="GO" id="GO:0008324">
    <property type="term" value="F:monoatomic cation transmembrane transporter activity"/>
    <property type="evidence" value="ECO:0007669"/>
    <property type="project" value="InterPro"/>
</dbReference>
<evidence type="ECO:0000256" key="6">
    <source>
        <dbReference type="SAM" id="Phobius"/>
    </source>
</evidence>
<accession>A0A172WGA6</accession>
<dbReference type="GO" id="GO:0005886">
    <property type="term" value="C:plasma membrane"/>
    <property type="evidence" value="ECO:0007669"/>
    <property type="project" value="UniProtKB-SubCell"/>
</dbReference>
<dbReference type="GeneID" id="28495374"/>